<dbReference type="InterPro" id="IPR009057">
    <property type="entry name" value="Homeodomain-like_sf"/>
</dbReference>
<dbReference type="PROSITE" id="PS50977">
    <property type="entry name" value="HTH_TETR_2"/>
    <property type="match status" value="1"/>
</dbReference>
<name>A0A917SPZ2_9ACTN</name>
<keyword evidence="8" id="KW-1185">Reference proteome</keyword>
<feature type="domain" description="HTH tetR-type" evidence="6">
    <location>
        <begin position="26"/>
        <end position="86"/>
    </location>
</feature>
<dbReference type="PANTHER" id="PTHR30055:SF234">
    <property type="entry name" value="HTH-TYPE TRANSCRIPTIONAL REGULATOR BETI"/>
    <property type="match status" value="1"/>
</dbReference>
<protein>
    <recommendedName>
        <fullName evidence="6">HTH tetR-type domain-containing protein</fullName>
    </recommendedName>
</protein>
<dbReference type="PRINTS" id="PR00455">
    <property type="entry name" value="HTHTETR"/>
</dbReference>
<evidence type="ECO:0000313" key="7">
    <source>
        <dbReference type="EMBL" id="GGL92218.1"/>
    </source>
</evidence>
<dbReference type="PROSITE" id="PS01081">
    <property type="entry name" value="HTH_TETR_1"/>
    <property type="match status" value="1"/>
</dbReference>
<evidence type="ECO:0000256" key="2">
    <source>
        <dbReference type="ARBA" id="ARBA00023125"/>
    </source>
</evidence>
<dbReference type="RefSeq" id="WP_188940407.1">
    <property type="nucleotide sequence ID" value="NZ_BMNA01000002.1"/>
</dbReference>
<dbReference type="InterPro" id="IPR023772">
    <property type="entry name" value="DNA-bd_HTH_TetR-type_CS"/>
</dbReference>
<dbReference type="InterPro" id="IPR001647">
    <property type="entry name" value="HTH_TetR"/>
</dbReference>
<dbReference type="Gene3D" id="1.10.357.10">
    <property type="entry name" value="Tetracycline Repressor, domain 2"/>
    <property type="match status" value="1"/>
</dbReference>
<evidence type="ECO:0000256" key="3">
    <source>
        <dbReference type="ARBA" id="ARBA00023163"/>
    </source>
</evidence>
<evidence type="ECO:0000259" key="6">
    <source>
        <dbReference type="PROSITE" id="PS50977"/>
    </source>
</evidence>
<proteinExistence type="predicted"/>
<dbReference type="PANTHER" id="PTHR30055">
    <property type="entry name" value="HTH-TYPE TRANSCRIPTIONAL REGULATOR RUTR"/>
    <property type="match status" value="1"/>
</dbReference>
<reference evidence="7" key="1">
    <citation type="journal article" date="2014" name="Int. J. Syst. Evol. Microbiol.">
        <title>Complete genome sequence of Corynebacterium casei LMG S-19264T (=DSM 44701T), isolated from a smear-ripened cheese.</title>
        <authorList>
            <consortium name="US DOE Joint Genome Institute (JGI-PGF)"/>
            <person name="Walter F."/>
            <person name="Albersmeier A."/>
            <person name="Kalinowski J."/>
            <person name="Ruckert C."/>
        </authorList>
    </citation>
    <scope>NUCLEOTIDE SEQUENCE</scope>
    <source>
        <strain evidence="7">CGMCC 4.7308</strain>
    </source>
</reference>
<dbReference type="AlphaFoldDB" id="A0A917SPZ2"/>
<evidence type="ECO:0000313" key="8">
    <source>
        <dbReference type="Proteomes" id="UP000655208"/>
    </source>
</evidence>
<dbReference type="EMBL" id="BMNA01000002">
    <property type="protein sequence ID" value="GGL92218.1"/>
    <property type="molecule type" value="Genomic_DNA"/>
</dbReference>
<sequence>MDRVPSNGSPVPPQSRQQRAGDAIRQRSRQRLVLGAAEVFAECGYAGTTVNAIAERAGVSLRTLYTAWGSKRRLLRAYVEHTMTGSSTAVTDGTWVSHLQDLLDEEARTDPHARMRQIARIFSDVAERMDLAWRLSRDGAAVDPGVRQDHAELEQLRRRSLAGLLEGMDDAALRPGLTGDGAVDTLLVIASPTSYDTLVHARGYSLEQFERWVGDTLVAAILVPGPPGA</sequence>
<evidence type="ECO:0000256" key="5">
    <source>
        <dbReference type="SAM" id="MobiDB-lite"/>
    </source>
</evidence>
<dbReference type="Proteomes" id="UP000655208">
    <property type="component" value="Unassembled WGS sequence"/>
</dbReference>
<keyword evidence="2 4" id="KW-0238">DNA-binding</keyword>
<dbReference type="GO" id="GO:0000976">
    <property type="term" value="F:transcription cis-regulatory region binding"/>
    <property type="evidence" value="ECO:0007669"/>
    <property type="project" value="TreeGrafter"/>
</dbReference>
<feature type="region of interest" description="Disordered" evidence="5">
    <location>
        <begin position="1"/>
        <end position="25"/>
    </location>
</feature>
<keyword evidence="1" id="KW-0805">Transcription regulation</keyword>
<evidence type="ECO:0000256" key="4">
    <source>
        <dbReference type="PROSITE-ProRule" id="PRU00335"/>
    </source>
</evidence>
<keyword evidence="3" id="KW-0804">Transcription</keyword>
<reference evidence="7" key="2">
    <citation type="submission" date="2020-09" db="EMBL/GenBank/DDBJ databases">
        <authorList>
            <person name="Sun Q."/>
            <person name="Zhou Y."/>
        </authorList>
    </citation>
    <scope>NUCLEOTIDE SEQUENCE</scope>
    <source>
        <strain evidence="7">CGMCC 4.7308</strain>
    </source>
</reference>
<gene>
    <name evidence="7" type="ORF">GCM10011594_09970</name>
</gene>
<dbReference type="InterPro" id="IPR050109">
    <property type="entry name" value="HTH-type_TetR-like_transc_reg"/>
</dbReference>
<dbReference type="Pfam" id="PF00440">
    <property type="entry name" value="TetR_N"/>
    <property type="match status" value="1"/>
</dbReference>
<dbReference type="GO" id="GO:0003700">
    <property type="term" value="F:DNA-binding transcription factor activity"/>
    <property type="evidence" value="ECO:0007669"/>
    <property type="project" value="TreeGrafter"/>
</dbReference>
<dbReference type="SUPFAM" id="SSF46689">
    <property type="entry name" value="Homeodomain-like"/>
    <property type="match status" value="1"/>
</dbReference>
<evidence type="ECO:0000256" key="1">
    <source>
        <dbReference type="ARBA" id="ARBA00023015"/>
    </source>
</evidence>
<comment type="caution">
    <text evidence="7">The sequence shown here is derived from an EMBL/GenBank/DDBJ whole genome shotgun (WGS) entry which is preliminary data.</text>
</comment>
<feature type="compositionally biased region" description="Polar residues" evidence="5">
    <location>
        <begin position="1"/>
        <end position="18"/>
    </location>
</feature>
<feature type="DNA-binding region" description="H-T-H motif" evidence="4">
    <location>
        <begin position="49"/>
        <end position="68"/>
    </location>
</feature>
<organism evidence="7 8">
    <name type="scientific">Nakamurella endophytica</name>
    <dbReference type="NCBI Taxonomy" id="1748367"/>
    <lineage>
        <taxon>Bacteria</taxon>
        <taxon>Bacillati</taxon>
        <taxon>Actinomycetota</taxon>
        <taxon>Actinomycetes</taxon>
        <taxon>Nakamurellales</taxon>
        <taxon>Nakamurellaceae</taxon>
        <taxon>Nakamurella</taxon>
    </lineage>
</organism>
<accession>A0A917SPZ2</accession>